<dbReference type="PROSITE" id="PS00455">
    <property type="entry name" value="AMP_BINDING"/>
    <property type="match status" value="1"/>
</dbReference>
<dbReference type="Gene3D" id="3.40.50.12780">
    <property type="entry name" value="N-terminal domain of ligase-like"/>
    <property type="match status" value="1"/>
</dbReference>
<organism evidence="5 6">
    <name type="scientific">Parasphingopyxis marina</name>
    <dbReference type="NCBI Taxonomy" id="2761622"/>
    <lineage>
        <taxon>Bacteria</taxon>
        <taxon>Pseudomonadati</taxon>
        <taxon>Pseudomonadota</taxon>
        <taxon>Alphaproteobacteria</taxon>
        <taxon>Sphingomonadales</taxon>
        <taxon>Sphingomonadaceae</taxon>
        <taxon>Parasphingopyxis</taxon>
    </lineage>
</organism>
<reference evidence="5 6" key="1">
    <citation type="submission" date="2020-08" db="EMBL/GenBank/DDBJ databases">
        <title>Draft genome sequence of Parasphingopyxis sp. GrpM-11.</title>
        <authorList>
            <person name="Oh J."/>
            <person name="Roh D.-H."/>
        </authorList>
    </citation>
    <scope>NUCLEOTIDE SEQUENCE [LARGE SCALE GENOMIC DNA]</scope>
    <source>
        <strain evidence="5 6">GrpM-11</strain>
    </source>
</reference>
<evidence type="ECO:0000259" key="4">
    <source>
        <dbReference type="Pfam" id="PF13193"/>
    </source>
</evidence>
<dbReference type="InterPro" id="IPR042099">
    <property type="entry name" value="ANL_N_sf"/>
</dbReference>
<evidence type="ECO:0000256" key="1">
    <source>
        <dbReference type="ARBA" id="ARBA00006432"/>
    </source>
</evidence>
<feature type="domain" description="AMP-dependent synthetase/ligase" evidence="3">
    <location>
        <begin position="79"/>
        <end position="427"/>
    </location>
</feature>
<evidence type="ECO:0000313" key="6">
    <source>
        <dbReference type="Proteomes" id="UP000564378"/>
    </source>
</evidence>
<accession>A0A842I2R4</accession>
<proteinExistence type="inferred from homology"/>
<dbReference type="PANTHER" id="PTHR43201:SF8">
    <property type="entry name" value="ACYL-COA SYNTHETASE FAMILY MEMBER 3"/>
    <property type="match status" value="1"/>
</dbReference>
<dbReference type="Pfam" id="PF00501">
    <property type="entry name" value="AMP-binding"/>
    <property type="match status" value="1"/>
</dbReference>
<gene>
    <name evidence="5" type="ORF">H6P80_16365</name>
</gene>
<dbReference type="InterPro" id="IPR000873">
    <property type="entry name" value="AMP-dep_synth/lig_dom"/>
</dbReference>
<dbReference type="InterPro" id="IPR045851">
    <property type="entry name" value="AMP-bd_C_sf"/>
</dbReference>
<dbReference type="Proteomes" id="UP000564378">
    <property type="component" value="Unassembled WGS sequence"/>
</dbReference>
<feature type="compositionally biased region" description="Polar residues" evidence="2">
    <location>
        <begin position="24"/>
        <end position="34"/>
    </location>
</feature>
<dbReference type="InterPro" id="IPR025110">
    <property type="entry name" value="AMP-bd_C"/>
</dbReference>
<dbReference type="Gene3D" id="3.30.300.30">
    <property type="match status" value="1"/>
</dbReference>
<name>A0A842I2R4_9SPHN</name>
<keyword evidence="6" id="KW-1185">Reference proteome</keyword>
<dbReference type="SUPFAM" id="SSF56801">
    <property type="entry name" value="Acetyl-CoA synthetase-like"/>
    <property type="match status" value="1"/>
</dbReference>
<dbReference type="CDD" id="cd05941">
    <property type="entry name" value="MCS"/>
    <property type="match status" value="1"/>
</dbReference>
<feature type="region of interest" description="Disordered" evidence="2">
    <location>
        <begin position="1"/>
        <end position="34"/>
    </location>
</feature>
<dbReference type="AlphaFoldDB" id="A0A842I2R4"/>
<sequence>MATPSHGKRPTSSATLKPRFRLPSSPSGRHNSLGLSLSKGCPFLADTGDKGSPSTSSGQTVSGAAVTGDSNLYALIASAAAEAGDKPALVESGAVRLRYGELDGEVGRRAAALTAAGAQPGDRILVQVEKSVENVLLDLASLRAGLVYVPLNTAYTAAELGYFIGDAEPAVIVCDPAKEPAIAPLRGDAALLTLDGDSGGSLPDVVAATGETSAIVPRDTDDLAAILYTSGTTGRSKGAMLSHGNLSSNALVLQDYWHWQQSDVLIHALPIYHVHGLFVALHLALLGGSTMLFHKGFDADAVLADMAQGTVLMGVPTFYVRLAAHPGLTRETSANMRLFISGSAPLLEATFAEFAEKTGQRILERYGMTEAGMITSNPYDGERIAGTVGFPLPGVEARVTDESGAEVPRGEPGVLEIKGPNLFKGYWKKPDKTAEDMRADGFFVTGDISTMDAEGRVAIVGRAKDLIIAGGLNIYPKEIELAIDDVPGVGESAVVGVPHPDLGEGVVAVVTRTDPALDETAILDAIAGQLARFKQPRKIVFVDTLPRNAMGKVQKAKLRDDYGDLFA</sequence>
<evidence type="ECO:0000256" key="2">
    <source>
        <dbReference type="SAM" id="MobiDB-lite"/>
    </source>
</evidence>
<dbReference type="InterPro" id="IPR020845">
    <property type="entry name" value="AMP-binding_CS"/>
</dbReference>
<dbReference type="GO" id="GO:0006631">
    <property type="term" value="P:fatty acid metabolic process"/>
    <property type="evidence" value="ECO:0007669"/>
    <property type="project" value="TreeGrafter"/>
</dbReference>
<dbReference type="EMBL" id="JACJVJ010000003">
    <property type="protein sequence ID" value="MBC2779201.1"/>
    <property type="molecule type" value="Genomic_DNA"/>
</dbReference>
<evidence type="ECO:0000313" key="5">
    <source>
        <dbReference type="EMBL" id="MBC2779201.1"/>
    </source>
</evidence>
<evidence type="ECO:0000259" key="3">
    <source>
        <dbReference type="Pfam" id="PF00501"/>
    </source>
</evidence>
<dbReference type="GO" id="GO:0031956">
    <property type="term" value="F:medium-chain fatty acid-CoA ligase activity"/>
    <property type="evidence" value="ECO:0007669"/>
    <property type="project" value="TreeGrafter"/>
</dbReference>
<comment type="caution">
    <text evidence="5">The sequence shown here is derived from an EMBL/GenBank/DDBJ whole genome shotgun (WGS) entry which is preliminary data.</text>
</comment>
<protein>
    <submittedName>
        <fullName evidence="5">AMP-binding protein</fullName>
    </submittedName>
</protein>
<dbReference type="NCBIfam" id="NF005702">
    <property type="entry name" value="PRK07514.1"/>
    <property type="match status" value="1"/>
</dbReference>
<dbReference type="PANTHER" id="PTHR43201">
    <property type="entry name" value="ACYL-COA SYNTHETASE"/>
    <property type="match status" value="1"/>
</dbReference>
<feature type="domain" description="AMP-binding enzyme C-terminal" evidence="4">
    <location>
        <begin position="478"/>
        <end position="552"/>
    </location>
</feature>
<comment type="similarity">
    <text evidence="1">Belongs to the ATP-dependent AMP-binding enzyme family.</text>
</comment>
<dbReference type="Pfam" id="PF13193">
    <property type="entry name" value="AMP-binding_C"/>
    <property type="match status" value="1"/>
</dbReference>